<evidence type="ECO:0000313" key="9">
    <source>
        <dbReference type="EMBL" id="MDK2563463.1"/>
    </source>
</evidence>
<evidence type="ECO:0000256" key="6">
    <source>
        <dbReference type="SAM" id="SignalP"/>
    </source>
</evidence>
<feature type="domain" description="SH3b" evidence="7">
    <location>
        <begin position="186"/>
        <end position="249"/>
    </location>
</feature>
<protein>
    <submittedName>
        <fullName evidence="9">SH3 domain-containing protein</fullName>
    </submittedName>
</protein>
<dbReference type="PROSITE" id="PS51935">
    <property type="entry name" value="NLPC_P60"/>
    <property type="match status" value="1"/>
</dbReference>
<dbReference type="InterPro" id="IPR051202">
    <property type="entry name" value="Peptidase_C40"/>
</dbReference>
<dbReference type="Pfam" id="PF00877">
    <property type="entry name" value="NLPC_P60"/>
    <property type="match status" value="1"/>
</dbReference>
<feature type="compositionally biased region" description="Low complexity" evidence="5">
    <location>
        <begin position="250"/>
        <end position="261"/>
    </location>
</feature>
<keyword evidence="2" id="KW-0645">Protease</keyword>
<evidence type="ECO:0000313" key="10">
    <source>
        <dbReference type="Proteomes" id="UP001301012"/>
    </source>
</evidence>
<comment type="similarity">
    <text evidence="1">Belongs to the peptidase C40 family.</text>
</comment>
<evidence type="ECO:0000256" key="3">
    <source>
        <dbReference type="ARBA" id="ARBA00022801"/>
    </source>
</evidence>
<evidence type="ECO:0000259" key="7">
    <source>
        <dbReference type="PROSITE" id="PS51781"/>
    </source>
</evidence>
<dbReference type="PROSITE" id="PS51781">
    <property type="entry name" value="SH3B"/>
    <property type="match status" value="3"/>
</dbReference>
<evidence type="ECO:0000256" key="2">
    <source>
        <dbReference type="ARBA" id="ARBA00022670"/>
    </source>
</evidence>
<dbReference type="SUPFAM" id="SSF54001">
    <property type="entry name" value="Cysteine proteinases"/>
    <property type="match status" value="1"/>
</dbReference>
<dbReference type="InterPro" id="IPR000064">
    <property type="entry name" value="NLP_P60_dom"/>
</dbReference>
<reference evidence="9 10" key="1">
    <citation type="submission" date="2023-05" db="EMBL/GenBank/DDBJ databases">
        <title>Rombocin, a short stable natural nisin variant, displays selective antimicrobial activity against Listeria monocytogenes and employs dual mode of action to kill target bacterial strains.</title>
        <authorList>
            <person name="Wambui J."/>
            <person name="Stephan R."/>
            <person name="Kuipers O.P."/>
        </authorList>
    </citation>
    <scope>NUCLEOTIDE SEQUENCE [LARGE SCALE GENOMIC DNA]</scope>
    <source>
        <strain evidence="9 10">RC002</strain>
    </source>
</reference>
<dbReference type="PANTHER" id="PTHR47053">
    <property type="entry name" value="MUREIN DD-ENDOPEPTIDASE MEPH-RELATED"/>
    <property type="match status" value="1"/>
</dbReference>
<feature type="domain" description="NlpC/P60" evidence="8">
    <location>
        <begin position="270"/>
        <end position="393"/>
    </location>
</feature>
<evidence type="ECO:0000256" key="5">
    <source>
        <dbReference type="SAM" id="MobiDB-lite"/>
    </source>
</evidence>
<feature type="signal peptide" evidence="6">
    <location>
        <begin position="1"/>
        <end position="26"/>
    </location>
</feature>
<dbReference type="Pfam" id="PF08239">
    <property type="entry name" value="SH3_3"/>
    <property type="match status" value="3"/>
</dbReference>
<sequence length="393" mass="41492">MLERRVAVAVCATSIGLAMASTISFADEKQAIVTTSALNIRSGPSTDYSVITKVYKGDKLEVLESSNGWYKIKLSNGKIGWGSGAYISTSSNSGGSSDNETSTPSNGTKAVITTSALNIRSGPSTSYSVITKAYKGDRVEILESSNGWHKIKLSNGKIGWGSGSYISTSSNSGGSSDNETSIPSNGTKAVVTTSTLNIRSGPSTSYSVITKVYKGDRVEILESSNGWNKVKMSSGKIGWGSGAYISTSINDGSNNGSGNDNTENEESIPQDKGQAVIDLVKAQLGRPYAWGAEGPNSFDCSGLTYYVYGKVGIKLPRVSRDQYNVGSSVNYSNLKPGDLLFSSTDGSGNITHVGIYIGNGEMIHSPKPGDVIQRTNINTSYWQNAHVGAKRVL</sequence>
<gene>
    <name evidence="9" type="ORF">QOZ84_07865</name>
</gene>
<dbReference type="Gene3D" id="3.90.1720.10">
    <property type="entry name" value="endopeptidase domain like (from Nostoc punctiforme)"/>
    <property type="match status" value="1"/>
</dbReference>
<dbReference type="SMART" id="SM00287">
    <property type="entry name" value="SH3b"/>
    <property type="match status" value="3"/>
</dbReference>
<keyword evidence="3" id="KW-0378">Hydrolase</keyword>
<dbReference type="PANTHER" id="PTHR47053:SF1">
    <property type="entry name" value="MUREIN DD-ENDOPEPTIDASE MEPH-RELATED"/>
    <property type="match status" value="1"/>
</dbReference>
<dbReference type="InterPro" id="IPR038765">
    <property type="entry name" value="Papain-like_cys_pep_sf"/>
</dbReference>
<keyword evidence="6" id="KW-0732">Signal</keyword>
<feature type="region of interest" description="Disordered" evidence="5">
    <location>
        <begin position="250"/>
        <end position="270"/>
    </location>
</feature>
<dbReference type="Proteomes" id="UP001301012">
    <property type="component" value="Unassembled WGS sequence"/>
</dbReference>
<feature type="domain" description="SH3b" evidence="7">
    <location>
        <begin position="107"/>
        <end position="170"/>
    </location>
</feature>
<evidence type="ECO:0000259" key="8">
    <source>
        <dbReference type="PROSITE" id="PS51935"/>
    </source>
</evidence>
<keyword evidence="10" id="KW-1185">Reference proteome</keyword>
<dbReference type="Gene3D" id="2.30.30.40">
    <property type="entry name" value="SH3 Domains"/>
    <property type="match status" value="3"/>
</dbReference>
<dbReference type="InterPro" id="IPR003646">
    <property type="entry name" value="SH3-like_bac-type"/>
</dbReference>
<dbReference type="RefSeq" id="WP_284132403.1">
    <property type="nucleotide sequence ID" value="NZ_JASKYM010000002.1"/>
</dbReference>
<organism evidence="9 10">
    <name type="scientific">Romboutsia sedimentorum</name>
    <dbReference type="NCBI Taxonomy" id="1368474"/>
    <lineage>
        <taxon>Bacteria</taxon>
        <taxon>Bacillati</taxon>
        <taxon>Bacillota</taxon>
        <taxon>Clostridia</taxon>
        <taxon>Peptostreptococcales</taxon>
        <taxon>Peptostreptococcaceae</taxon>
        <taxon>Romboutsia</taxon>
    </lineage>
</organism>
<proteinExistence type="inferred from homology"/>
<evidence type="ECO:0000256" key="4">
    <source>
        <dbReference type="ARBA" id="ARBA00022807"/>
    </source>
</evidence>
<evidence type="ECO:0000256" key="1">
    <source>
        <dbReference type="ARBA" id="ARBA00007074"/>
    </source>
</evidence>
<comment type="caution">
    <text evidence="9">The sequence shown here is derived from an EMBL/GenBank/DDBJ whole genome shotgun (WGS) entry which is preliminary data.</text>
</comment>
<keyword evidence="4" id="KW-0788">Thiol protease</keyword>
<feature type="domain" description="SH3b" evidence="7">
    <location>
        <begin position="28"/>
        <end position="91"/>
    </location>
</feature>
<feature type="chain" id="PRO_5045958705" evidence="6">
    <location>
        <begin position="27"/>
        <end position="393"/>
    </location>
</feature>
<dbReference type="EMBL" id="JASKYM010000002">
    <property type="protein sequence ID" value="MDK2563463.1"/>
    <property type="molecule type" value="Genomic_DNA"/>
</dbReference>
<accession>A0ABT7E966</accession>
<name>A0ABT7E966_9FIRM</name>